<organism evidence="1 2">
    <name type="scientific">Pseudomonas meliae</name>
    <dbReference type="NCBI Taxonomy" id="86176"/>
    <lineage>
        <taxon>Bacteria</taxon>
        <taxon>Pseudomonadati</taxon>
        <taxon>Pseudomonadota</taxon>
        <taxon>Gammaproteobacteria</taxon>
        <taxon>Pseudomonadales</taxon>
        <taxon>Pseudomonadaceae</taxon>
        <taxon>Pseudomonas</taxon>
    </lineage>
</organism>
<comment type="caution">
    <text evidence="1">The sequence shown here is derived from an EMBL/GenBank/DDBJ whole genome shotgun (WGS) entry which is preliminary data.</text>
</comment>
<gene>
    <name evidence="1" type="ORF">ALO64_200150</name>
</gene>
<sequence>MQLSDDLKLIAWPTRVRFDEDDNTPERLAFELEVNGERMVMLSLEQMLDALWSLDEAKLVAPLGSTWWSKAELNKQWGKPVVTVSSESRLERLDMKFAAEHAKKATKATTSPSVLEMSEDETGAPYLLLEQTLLQCVYIAEQLGAIPPLDDKWLARVISPSLRQLSQLQKSTGLH</sequence>
<proteinExistence type="predicted"/>
<dbReference type="Proteomes" id="UP000050455">
    <property type="component" value="Unassembled WGS sequence"/>
</dbReference>
<protein>
    <submittedName>
        <fullName evidence="1">Uncharacterized protein</fullName>
    </submittedName>
</protein>
<evidence type="ECO:0000313" key="1">
    <source>
        <dbReference type="EMBL" id="KPX88734.1"/>
    </source>
</evidence>
<dbReference type="EMBL" id="LJQT01000237">
    <property type="protein sequence ID" value="KPX88734.1"/>
    <property type="molecule type" value="Genomic_DNA"/>
</dbReference>
<keyword evidence="2" id="KW-1185">Reference proteome</keyword>
<evidence type="ECO:0000313" key="2">
    <source>
        <dbReference type="Proteomes" id="UP000050455"/>
    </source>
</evidence>
<dbReference type="RefSeq" id="WP_044345787.1">
    <property type="nucleotide sequence ID" value="NZ_JYHE01000231.1"/>
</dbReference>
<accession>A0A0P9UJ69</accession>
<dbReference type="PATRIC" id="fig|86176.4.peg.5029"/>
<dbReference type="AlphaFoldDB" id="A0A0P9UJ69"/>
<name>A0A0P9UJ69_9PSED</name>
<reference evidence="1 2" key="1">
    <citation type="submission" date="2015-09" db="EMBL/GenBank/DDBJ databases">
        <title>Genome announcement of multiple Pseudomonas syringae strains.</title>
        <authorList>
            <person name="Thakur S."/>
            <person name="Wang P.W."/>
            <person name="Gong Y."/>
            <person name="Weir B.S."/>
            <person name="Guttman D.S."/>
        </authorList>
    </citation>
    <scope>NUCLEOTIDE SEQUENCE [LARGE SCALE GENOMIC DNA]</scope>
    <source>
        <strain evidence="1 2">ICMP6289</strain>
    </source>
</reference>